<evidence type="ECO:0000256" key="2">
    <source>
        <dbReference type="ARBA" id="ARBA00022980"/>
    </source>
</evidence>
<dbReference type="Pfam" id="PF16906">
    <property type="entry name" value="Ribosomal_L26"/>
    <property type="match status" value="1"/>
</dbReference>
<dbReference type="InterPro" id="IPR008991">
    <property type="entry name" value="Translation_prot_SH3-like_sf"/>
</dbReference>
<evidence type="ECO:0000256" key="1">
    <source>
        <dbReference type="ARBA" id="ARBA00010618"/>
    </source>
</evidence>
<comment type="similarity">
    <text evidence="1">Belongs to the universal ribosomal protein uL24 family.</text>
</comment>
<accession>A0A1B1TBP5</accession>
<dbReference type="GO" id="GO:0006412">
    <property type="term" value="P:translation"/>
    <property type="evidence" value="ECO:0007669"/>
    <property type="project" value="InterPro"/>
</dbReference>
<dbReference type="SUPFAM" id="SSF50104">
    <property type="entry name" value="Translation proteins SH3-like domain"/>
    <property type="match status" value="1"/>
</dbReference>
<dbReference type="AlphaFoldDB" id="A0A1B1TBP5"/>
<reference evidence="6" key="2">
    <citation type="journal article" date="2015" name="ISME J.">
        <title>A new class of marine Euryarchaeota group II from the Mediterranean deep chlorophyll maximum.</title>
        <authorList>
            <person name="Martin-Cuadrado A.B."/>
            <person name="Garcia-Heredia I."/>
            <person name="Molto A.G."/>
            <person name="Lopez-Ubeda R."/>
            <person name="Kimes N."/>
            <person name="Lopez-Garcia P."/>
            <person name="Moreira D."/>
            <person name="Rodriguez-Valera F."/>
        </authorList>
    </citation>
    <scope>NUCLEOTIDE SEQUENCE</scope>
</reference>
<evidence type="ECO:0000313" key="6">
    <source>
        <dbReference type="EMBL" id="ANV79693.1"/>
    </source>
</evidence>
<evidence type="ECO:0000256" key="4">
    <source>
        <dbReference type="ARBA" id="ARBA00035478"/>
    </source>
</evidence>
<dbReference type="GO" id="GO:0015934">
    <property type="term" value="C:large ribosomal subunit"/>
    <property type="evidence" value="ECO:0007669"/>
    <property type="project" value="InterPro"/>
</dbReference>
<proteinExistence type="inferred from homology"/>
<dbReference type="EMBL" id="KP211849">
    <property type="protein sequence ID" value="ANV79693.1"/>
    <property type="molecule type" value="Genomic_DNA"/>
</dbReference>
<keyword evidence="3" id="KW-0687">Ribonucleoprotein</keyword>
<feature type="region of interest" description="Disordered" evidence="5">
    <location>
        <begin position="1"/>
        <end position="23"/>
    </location>
</feature>
<dbReference type="GO" id="GO:0003735">
    <property type="term" value="F:structural constituent of ribosome"/>
    <property type="evidence" value="ECO:0007669"/>
    <property type="project" value="InterPro"/>
</dbReference>
<reference evidence="6" key="1">
    <citation type="submission" date="2014-11" db="EMBL/GenBank/DDBJ databases">
        <authorList>
            <person name="Zhu J."/>
            <person name="Qi W."/>
            <person name="Song R."/>
        </authorList>
    </citation>
    <scope>NUCLEOTIDE SEQUENCE</scope>
</reference>
<dbReference type="PANTHER" id="PTHR11143">
    <property type="entry name" value="60S RIBOSOMAL PROTEIN L26 FAMILY MEMBER"/>
    <property type="match status" value="1"/>
</dbReference>
<protein>
    <recommendedName>
        <fullName evidence="4">50S ribosomal protein L24</fullName>
    </recommendedName>
</protein>
<dbReference type="InterPro" id="IPR014722">
    <property type="entry name" value="Rib_uL2_dom2"/>
</dbReference>
<evidence type="ECO:0000256" key="5">
    <source>
        <dbReference type="SAM" id="MobiDB-lite"/>
    </source>
</evidence>
<feature type="region of interest" description="Disordered" evidence="5">
    <location>
        <begin position="58"/>
        <end position="78"/>
    </location>
</feature>
<evidence type="ECO:0000256" key="3">
    <source>
        <dbReference type="ARBA" id="ARBA00023274"/>
    </source>
</evidence>
<name>A0A1B1TBP5_9ARCH</name>
<dbReference type="Gene3D" id="2.30.30.30">
    <property type="match status" value="1"/>
</dbReference>
<organism evidence="6">
    <name type="scientific">uncultured Poseidoniia archaeon</name>
    <dbReference type="NCBI Taxonomy" id="1697135"/>
    <lineage>
        <taxon>Archaea</taxon>
        <taxon>Methanobacteriati</taxon>
        <taxon>Thermoplasmatota</taxon>
        <taxon>Candidatus Poseidoniia</taxon>
        <taxon>environmental samples</taxon>
    </lineage>
</organism>
<dbReference type="InterPro" id="IPR005756">
    <property type="entry name" value="Ribosomal_uL24_euk/arc"/>
</dbReference>
<keyword evidence="2 6" id="KW-0689">Ribosomal protein</keyword>
<sequence>MVSKKPGKQRQEQRKSPLHIKRKRMRARLVSDDPDLIYVRTVTVRVGDEVEVLRGDFSHPNSVKSESRGKRLGQTRGRAGVKSKVVGIDSKNDYIFIEGLTQNTADGKEEAVPIRPSNIIVTKLYEGDPLRIKRITERSSIGGSVE</sequence>